<keyword evidence="4" id="KW-1185">Reference proteome</keyword>
<evidence type="ECO:0000313" key="3">
    <source>
        <dbReference type="EMBL" id="PSG93520.1"/>
    </source>
</evidence>
<dbReference type="OrthoDB" id="9807770at2"/>
<dbReference type="AlphaFoldDB" id="A0A2T1NKY1"/>
<dbReference type="EMBL" id="PXOT01000015">
    <property type="protein sequence ID" value="PSG93520.1"/>
    <property type="molecule type" value="Genomic_DNA"/>
</dbReference>
<dbReference type="SMART" id="SM00465">
    <property type="entry name" value="GIYc"/>
    <property type="match status" value="1"/>
</dbReference>
<dbReference type="PANTHER" id="PTHR34477">
    <property type="entry name" value="UPF0213 PROTEIN YHBQ"/>
    <property type="match status" value="1"/>
</dbReference>
<dbReference type="InterPro" id="IPR035901">
    <property type="entry name" value="GIY-YIG_endonuc_sf"/>
</dbReference>
<dbReference type="SUPFAM" id="SSF82771">
    <property type="entry name" value="GIY-YIG endonuclease"/>
    <property type="match status" value="1"/>
</dbReference>
<dbReference type="InterPro" id="IPR050190">
    <property type="entry name" value="UPF0213_domain"/>
</dbReference>
<evidence type="ECO:0000313" key="4">
    <source>
        <dbReference type="Proteomes" id="UP000238430"/>
    </source>
</evidence>
<dbReference type="Gene3D" id="3.40.1440.10">
    <property type="entry name" value="GIY-YIG endonuclease"/>
    <property type="match status" value="1"/>
</dbReference>
<dbReference type="Proteomes" id="UP000238430">
    <property type="component" value="Unassembled WGS sequence"/>
</dbReference>
<comment type="caution">
    <text evidence="3">The sequence shown here is derived from an EMBL/GenBank/DDBJ whole genome shotgun (WGS) entry which is preliminary data.</text>
</comment>
<protein>
    <submittedName>
        <fullName evidence="3">Endonuclease</fullName>
    </submittedName>
</protein>
<dbReference type="InterPro" id="IPR000305">
    <property type="entry name" value="GIY-YIG_endonuc"/>
</dbReference>
<dbReference type="PANTHER" id="PTHR34477:SF5">
    <property type="entry name" value="BSL5627 PROTEIN"/>
    <property type="match status" value="1"/>
</dbReference>
<feature type="domain" description="GIY-YIG" evidence="2">
    <location>
        <begin position="8"/>
        <end position="87"/>
    </location>
</feature>
<evidence type="ECO:0000259" key="2">
    <source>
        <dbReference type="PROSITE" id="PS50164"/>
    </source>
</evidence>
<keyword evidence="3" id="KW-0255">Endonuclease</keyword>
<dbReference type="CDD" id="cd10448">
    <property type="entry name" value="GIY-YIG_unchar_3"/>
    <property type="match status" value="1"/>
</dbReference>
<reference evidence="3 4" key="1">
    <citation type="submission" date="2018-03" db="EMBL/GenBank/DDBJ databases">
        <title>Mesoflavibacter sp. HG37 and Mesoflavibacter sp. HG96 sp.nov., two marine bacteria isolated from seawater of Western Pacific Ocean.</title>
        <authorList>
            <person name="Cheng H."/>
            <person name="Wu Y.-H."/>
            <person name="Guo L.-L."/>
            <person name="Xu X.-W."/>
        </authorList>
    </citation>
    <scope>NUCLEOTIDE SEQUENCE [LARGE SCALE GENOMIC DNA]</scope>
    <source>
        <strain evidence="3 4">KCTC 42117</strain>
    </source>
</reference>
<evidence type="ECO:0000256" key="1">
    <source>
        <dbReference type="ARBA" id="ARBA00007435"/>
    </source>
</evidence>
<dbReference type="GO" id="GO:0004519">
    <property type="term" value="F:endonuclease activity"/>
    <property type="evidence" value="ECO:0007669"/>
    <property type="project" value="UniProtKB-KW"/>
</dbReference>
<dbReference type="PROSITE" id="PS50164">
    <property type="entry name" value="GIY_YIG"/>
    <property type="match status" value="1"/>
</dbReference>
<keyword evidence="3" id="KW-0378">Hydrolase</keyword>
<name>A0A2T1NKY1_9FLAO</name>
<dbReference type="Pfam" id="PF01541">
    <property type="entry name" value="GIY-YIG"/>
    <property type="match status" value="1"/>
</dbReference>
<keyword evidence="3" id="KW-0540">Nuclease</keyword>
<organism evidence="3 4">
    <name type="scientific">Mesoflavibacter zeaxanthinifaciens subsp. sabulilitoris</name>
    <dbReference type="NCBI Taxonomy" id="1520893"/>
    <lineage>
        <taxon>Bacteria</taxon>
        <taxon>Pseudomonadati</taxon>
        <taxon>Bacteroidota</taxon>
        <taxon>Flavobacteriia</taxon>
        <taxon>Flavobacteriales</taxon>
        <taxon>Flavobacteriaceae</taxon>
        <taxon>Mesoflavibacter</taxon>
    </lineage>
</organism>
<proteinExistence type="inferred from homology"/>
<gene>
    <name evidence="3" type="ORF">C7H61_03135</name>
</gene>
<comment type="similarity">
    <text evidence="1">Belongs to the UPF0213 family.</text>
</comment>
<sequence length="103" mass="12307">MLKPLGTHNYYVYILTNKNRTVLYTGVTSNLVERLHYHNNPLPFSKSFTAKYKCFFLIYFEHFTEIEAAIKREKEIKGKSRVKKENLISSFNPNWNFLNQKIQ</sequence>
<accession>A0A2T1NKY1</accession>